<keyword evidence="3" id="KW-1185">Reference proteome</keyword>
<evidence type="ECO:0000256" key="1">
    <source>
        <dbReference type="SAM" id="Phobius"/>
    </source>
</evidence>
<dbReference type="RefSeq" id="WP_091750546.1">
    <property type="nucleotide sequence ID" value="NZ_FODY01000026.1"/>
</dbReference>
<accession>A0A1H8XNV6</accession>
<evidence type="ECO:0000313" key="2">
    <source>
        <dbReference type="EMBL" id="SEP41487.1"/>
    </source>
</evidence>
<evidence type="ECO:0008006" key="4">
    <source>
        <dbReference type="Google" id="ProtNLM"/>
    </source>
</evidence>
<keyword evidence="1" id="KW-0472">Membrane</keyword>
<gene>
    <name evidence="2" type="ORF">SAMN04490178_12672</name>
</gene>
<evidence type="ECO:0000313" key="3">
    <source>
        <dbReference type="Proteomes" id="UP000198847"/>
    </source>
</evidence>
<proteinExistence type="predicted"/>
<dbReference type="AlphaFoldDB" id="A0A1H8XNV6"/>
<protein>
    <recommendedName>
        <fullName evidence="4">DUF697 domain-containing protein</fullName>
    </recommendedName>
</protein>
<dbReference type="OrthoDB" id="1675894at2"/>
<feature type="transmembrane region" description="Helical" evidence="1">
    <location>
        <begin position="258"/>
        <end position="276"/>
    </location>
</feature>
<keyword evidence="1" id="KW-1133">Transmembrane helix</keyword>
<dbReference type="Proteomes" id="UP000198847">
    <property type="component" value="Unassembled WGS sequence"/>
</dbReference>
<keyword evidence="1" id="KW-0812">Transmembrane</keyword>
<dbReference type="EMBL" id="FODY01000026">
    <property type="protein sequence ID" value="SEP41487.1"/>
    <property type="molecule type" value="Genomic_DNA"/>
</dbReference>
<organism evidence="2 3">
    <name type="scientific">Propionispora vibrioides</name>
    <dbReference type="NCBI Taxonomy" id="112903"/>
    <lineage>
        <taxon>Bacteria</taxon>
        <taxon>Bacillati</taxon>
        <taxon>Bacillota</taxon>
        <taxon>Negativicutes</taxon>
        <taxon>Selenomonadales</taxon>
        <taxon>Sporomusaceae</taxon>
        <taxon>Propionispora</taxon>
    </lineage>
</organism>
<sequence length="317" mass="36117">MGHEETFIIHKIWDELSQINMHKINRVCQHNIQIGLVGSTAAIEDMMKWLVSFPYHNFTFPVPDNDEIHSNKEMLKRLIIIPVSTEEEFDKEKLKTSDFCIVESRIANEVKQFHTEVYPFDAADPNLAAQILANHERIRFALSHNFPVFRPEHAKIEIQETAIQNTAWVLISTLPAYLPVLHRTIVAPLEMLADFIVLTLNEVKLMFELIGLLGEKIELRHILDFAVVFGLAKLSRGIAVLILRSIPAHAAVLAKAALAYALTWAIGEAIVFFIVGRQRCNLSFLMQRVRHHFKNGLTEAQALMKKKELAERSKAEG</sequence>
<name>A0A1H8XNV6_9FIRM</name>
<reference evidence="2 3" key="1">
    <citation type="submission" date="2016-10" db="EMBL/GenBank/DDBJ databases">
        <authorList>
            <person name="de Groot N.N."/>
        </authorList>
    </citation>
    <scope>NUCLEOTIDE SEQUENCE [LARGE SCALE GENOMIC DNA]</scope>
    <source>
        <strain evidence="2 3">DSM 13305</strain>
    </source>
</reference>